<dbReference type="STRING" id="1192197.JBW_04023"/>
<protein>
    <submittedName>
        <fullName evidence="1">Uncharacterized protein</fullName>
    </submittedName>
</protein>
<dbReference type="KEGG" id="pft:JBW_04023"/>
<dbReference type="AlphaFoldDB" id="I9NMV0"/>
<evidence type="ECO:0000313" key="1">
    <source>
        <dbReference type="EMBL" id="AJQ29360.1"/>
    </source>
</evidence>
<reference evidence="1 2" key="1">
    <citation type="journal article" date="2015" name="Genome Announc.">
        <title>Complete Genome Sequence of Pelosinus fermentans JBW45, a Member of a Remarkably Competitive Group of Negativicutes in the Firmicutes Phylum.</title>
        <authorList>
            <person name="De Leon K.B."/>
            <person name="Utturkar S.M."/>
            <person name="Camilleri L.B."/>
            <person name="Elias D.A."/>
            <person name="Arkin A.P."/>
            <person name="Fields M.W."/>
            <person name="Brown S.D."/>
            <person name="Wall J.D."/>
        </authorList>
    </citation>
    <scope>NUCLEOTIDE SEQUENCE [LARGE SCALE GENOMIC DNA]</scope>
    <source>
        <strain evidence="1 2">JBW45</strain>
    </source>
</reference>
<gene>
    <name evidence="1" type="ORF">JBW_04023</name>
</gene>
<sequence>MLFSIMKYSPCPCVFFLDIFAEEREKSIAGFKKYMNEQADDNCIEIKEVKSITDEDTKKMIQKYANIKMPTELQNMERTRRAAFARDWLENN</sequence>
<accession>I9NMV0</accession>
<evidence type="ECO:0000313" key="2">
    <source>
        <dbReference type="Proteomes" id="UP000005361"/>
    </source>
</evidence>
<name>I9NMV0_9FIRM</name>
<reference evidence="2" key="2">
    <citation type="submission" date="2015-02" db="EMBL/GenBank/DDBJ databases">
        <title>Complete Genome Sequence of Pelosinus fermentans JBW45.</title>
        <authorList>
            <person name="De Leon K.B."/>
            <person name="Utturkar S.M."/>
            <person name="Camilleri L.B."/>
            <person name="Arkin A.P."/>
            <person name="Fields M.W."/>
            <person name="Brown S.D."/>
            <person name="Wall J.D."/>
        </authorList>
    </citation>
    <scope>NUCLEOTIDE SEQUENCE [LARGE SCALE GENOMIC DNA]</scope>
    <source>
        <strain evidence="2">JBW45</strain>
    </source>
</reference>
<dbReference type="Proteomes" id="UP000005361">
    <property type="component" value="Chromosome"/>
</dbReference>
<dbReference type="EMBL" id="CP010978">
    <property type="protein sequence ID" value="AJQ29360.1"/>
    <property type="molecule type" value="Genomic_DNA"/>
</dbReference>
<dbReference type="HOGENOM" id="CLU_2410627_0_0_9"/>
<organism evidence="1 2">
    <name type="scientific">Pelosinus fermentans JBW45</name>
    <dbReference type="NCBI Taxonomy" id="1192197"/>
    <lineage>
        <taxon>Bacteria</taxon>
        <taxon>Bacillati</taxon>
        <taxon>Bacillota</taxon>
        <taxon>Negativicutes</taxon>
        <taxon>Selenomonadales</taxon>
        <taxon>Sporomusaceae</taxon>
        <taxon>Pelosinus</taxon>
    </lineage>
</organism>
<proteinExistence type="predicted"/>